<dbReference type="InterPro" id="IPR036609">
    <property type="entry name" value="LCCL_sf"/>
</dbReference>
<dbReference type="Gene3D" id="2.60.60.20">
    <property type="entry name" value="PLAT/LH2 domain"/>
    <property type="match status" value="1"/>
</dbReference>
<evidence type="ECO:0000259" key="4">
    <source>
        <dbReference type="PROSITE" id="PS50820"/>
    </source>
</evidence>
<accession>U6KRD3</accession>
<evidence type="ECO:0000259" key="3">
    <source>
        <dbReference type="PROSITE" id="PS50095"/>
    </source>
</evidence>
<feature type="signal peptide" evidence="2">
    <location>
        <begin position="1"/>
        <end position="27"/>
    </location>
</feature>
<organism evidence="5 6">
    <name type="scientific">Eimeria tenella</name>
    <name type="common">Coccidian parasite</name>
    <dbReference type="NCBI Taxonomy" id="5802"/>
    <lineage>
        <taxon>Eukaryota</taxon>
        <taxon>Sar</taxon>
        <taxon>Alveolata</taxon>
        <taxon>Apicomplexa</taxon>
        <taxon>Conoidasida</taxon>
        <taxon>Coccidia</taxon>
        <taxon>Eucoccidiorida</taxon>
        <taxon>Eimeriorina</taxon>
        <taxon>Eimeriidae</taxon>
        <taxon>Eimeria</taxon>
    </lineage>
</organism>
<dbReference type="Pfam" id="PF01477">
    <property type="entry name" value="PLAT"/>
    <property type="match status" value="1"/>
</dbReference>
<dbReference type="VEuPathDB" id="ToxoDB:ETH_00019815"/>
<reference evidence="5" key="2">
    <citation type="submission" date="2013-10" db="EMBL/GenBank/DDBJ databases">
        <authorList>
            <person name="Aslett M."/>
        </authorList>
    </citation>
    <scope>NUCLEOTIDE SEQUENCE [LARGE SCALE GENOMIC DNA]</scope>
    <source>
        <strain evidence="5">Houghton</strain>
    </source>
</reference>
<dbReference type="OrthoDB" id="536948at2759"/>
<evidence type="ECO:0000313" key="6">
    <source>
        <dbReference type="Proteomes" id="UP000030747"/>
    </source>
</evidence>
<evidence type="ECO:0000256" key="2">
    <source>
        <dbReference type="SAM" id="SignalP"/>
    </source>
</evidence>
<comment type="caution">
    <text evidence="1">Lacks conserved residue(s) required for the propagation of feature annotation.</text>
</comment>
<dbReference type="SMART" id="SM00603">
    <property type="entry name" value="LCCL"/>
    <property type="match status" value="1"/>
</dbReference>
<dbReference type="SUPFAM" id="SSF49723">
    <property type="entry name" value="Lipase/lipooxygenase domain (PLAT/LH2 domain)"/>
    <property type="match status" value="1"/>
</dbReference>
<dbReference type="PANTHER" id="PTHR31331">
    <property type="entry name" value="LCCL DOMAIN PROTEIN (AFU_ORTHOLOGUE AFUA_5G08630)"/>
    <property type="match status" value="1"/>
</dbReference>
<dbReference type="PROSITE" id="PS50095">
    <property type="entry name" value="PLAT"/>
    <property type="match status" value="1"/>
</dbReference>
<name>U6KRD3_EIMTE</name>
<dbReference type="RefSeq" id="XP_013231276.1">
    <property type="nucleotide sequence ID" value="XM_013375822.1"/>
</dbReference>
<dbReference type="InterPro" id="IPR036392">
    <property type="entry name" value="PLAT/LH2_dom_sf"/>
</dbReference>
<sequence length="292" mass="31040">MVPHRMLFGNMLREIILFGIYLVGVCGDESWCKATPQAGLPAYGRCLPVDQAMARYVVQVAPLAAFGLEVKYVELVFIGGGVHPRARISLIGSSRSSGPKVLEGSFPPGSNRAIRLQAADVGELQAIVLSNDSAAAPWFCKHITVRSEGKAATFKVGKWVGVPYPSSVYVPRYPTGLELTPQDIDCHTRAADVFEGHPGAAAAAARVHCPTNCQASEFAHTQGASLHPALSSICTAAILDGLLTPSGGDLVLTAVGPVDQYTGTAYNGIDSVDFAYSVDRKQYSFHMYLVGE</sequence>
<feature type="domain" description="LCCL" evidence="4">
    <location>
        <begin position="180"/>
        <end position="272"/>
    </location>
</feature>
<keyword evidence="6" id="KW-1185">Reference proteome</keyword>
<dbReference type="EMBL" id="HG675163">
    <property type="protein sequence ID" value="CDJ40526.1"/>
    <property type="molecule type" value="Genomic_DNA"/>
</dbReference>
<dbReference type="InterPro" id="IPR004043">
    <property type="entry name" value="LCCL"/>
</dbReference>
<reference evidence="5" key="1">
    <citation type="submission" date="2013-10" db="EMBL/GenBank/DDBJ databases">
        <title>Genomic analysis of the causative agents of coccidiosis in chickens.</title>
        <authorList>
            <person name="Reid A.J."/>
            <person name="Blake D."/>
            <person name="Billington K."/>
            <person name="Browne H."/>
            <person name="Dunn M."/>
            <person name="Hung S."/>
            <person name="Kawahara F."/>
            <person name="Miranda-Saavedra D."/>
            <person name="Mourier T."/>
            <person name="Nagra H."/>
            <person name="Otto T.D."/>
            <person name="Rawlings N."/>
            <person name="Sanchez A."/>
            <person name="Sanders M."/>
            <person name="Subramaniam C."/>
            <person name="Tay Y."/>
            <person name="Dear P."/>
            <person name="Doerig C."/>
            <person name="Gruber A."/>
            <person name="Parkinson J."/>
            <person name="Shirley M."/>
            <person name="Wan K.L."/>
            <person name="Berriman M."/>
            <person name="Tomley F."/>
            <person name="Pain A."/>
        </authorList>
    </citation>
    <scope>NUCLEOTIDE SEQUENCE [LARGE SCALE GENOMIC DNA]</scope>
    <source>
        <strain evidence="5">Houghton</strain>
    </source>
</reference>
<evidence type="ECO:0000313" key="5">
    <source>
        <dbReference type="EMBL" id="CDJ40526.1"/>
    </source>
</evidence>
<proteinExistence type="predicted"/>
<dbReference type="Gene3D" id="2.170.130.20">
    <property type="entry name" value="LCCL-like domain"/>
    <property type="match status" value="1"/>
</dbReference>
<feature type="domain" description="PLAT" evidence="3">
    <location>
        <begin position="64"/>
        <end position="174"/>
    </location>
</feature>
<dbReference type="AlphaFoldDB" id="U6KRD3"/>
<dbReference type="Proteomes" id="UP000030747">
    <property type="component" value="Unassembled WGS sequence"/>
</dbReference>
<feature type="chain" id="PRO_5004673204" evidence="2">
    <location>
        <begin position="28"/>
        <end position="292"/>
    </location>
</feature>
<dbReference type="SUPFAM" id="SSF69848">
    <property type="entry name" value="LCCL domain"/>
    <property type="match status" value="1"/>
</dbReference>
<dbReference type="PANTHER" id="PTHR31331:SF1">
    <property type="entry name" value="CYSTEINE RICH SECRETORY PROTEIN LCCL DOMAIN CONTAINING 2"/>
    <property type="match status" value="1"/>
</dbReference>
<protein>
    <submittedName>
        <fullName evidence="5">Uncharacterized protein</fullName>
    </submittedName>
</protein>
<gene>
    <name evidence="5" type="ORF">ETH_00019815</name>
</gene>
<dbReference type="InterPro" id="IPR051957">
    <property type="entry name" value="CRISP-LCCL_domain"/>
</dbReference>
<evidence type="ECO:0000256" key="1">
    <source>
        <dbReference type="PROSITE-ProRule" id="PRU00152"/>
    </source>
</evidence>
<dbReference type="PROSITE" id="PS50820">
    <property type="entry name" value="LCCL"/>
    <property type="match status" value="1"/>
</dbReference>
<keyword evidence="2" id="KW-0732">Signal</keyword>
<dbReference type="GeneID" id="25253091"/>
<dbReference type="Pfam" id="PF03815">
    <property type="entry name" value="LCCL"/>
    <property type="match status" value="1"/>
</dbReference>
<dbReference type="InterPro" id="IPR001024">
    <property type="entry name" value="PLAT/LH2_dom"/>
</dbReference>
<dbReference type="VEuPathDB" id="ToxoDB:ETH2_1232400"/>